<gene>
    <name evidence="2" type="ORF">M6B38_181110</name>
</gene>
<organism evidence="2 3">
    <name type="scientific">Iris pallida</name>
    <name type="common">Sweet iris</name>
    <dbReference type="NCBI Taxonomy" id="29817"/>
    <lineage>
        <taxon>Eukaryota</taxon>
        <taxon>Viridiplantae</taxon>
        <taxon>Streptophyta</taxon>
        <taxon>Embryophyta</taxon>
        <taxon>Tracheophyta</taxon>
        <taxon>Spermatophyta</taxon>
        <taxon>Magnoliopsida</taxon>
        <taxon>Liliopsida</taxon>
        <taxon>Asparagales</taxon>
        <taxon>Iridaceae</taxon>
        <taxon>Iridoideae</taxon>
        <taxon>Irideae</taxon>
        <taxon>Iris</taxon>
    </lineage>
</organism>
<evidence type="ECO:0000313" key="2">
    <source>
        <dbReference type="EMBL" id="KAJ6805383.1"/>
    </source>
</evidence>
<keyword evidence="3" id="KW-1185">Reference proteome</keyword>
<evidence type="ECO:0000313" key="3">
    <source>
        <dbReference type="Proteomes" id="UP001140949"/>
    </source>
</evidence>
<dbReference type="AlphaFoldDB" id="A0AAX6EMW9"/>
<accession>A0AAX6EMW9</accession>
<sequence>MATATWSPASSPRSISRRDHSIDDDSVPPCTFTLRAAILVPSKISSASPDLGI</sequence>
<name>A0AAX6EMW9_IRIPA</name>
<proteinExistence type="predicted"/>
<protein>
    <submittedName>
        <fullName evidence="2">Uncharacterized protein</fullName>
    </submittedName>
</protein>
<reference evidence="2" key="1">
    <citation type="journal article" date="2023" name="GigaByte">
        <title>Genome assembly of the bearded iris, Iris pallida Lam.</title>
        <authorList>
            <person name="Bruccoleri R.E."/>
            <person name="Oakeley E.J."/>
            <person name="Faust A.M.E."/>
            <person name="Altorfer M."/>
            <person name="Dessus-Babus S."/>
            <person name="Burckhardt D."/>
            <person name="Oertli M."/>
            <person name="Naumann U."/>
            <person name="Petersen F."/>
            <person name="Wong J."/>
        </authorList>
    </citation>
    <scope>NUCLEOTIDE SEQUENCE</scope>
    <source>
        <strain evidence="2">GSM-AAB239-AS_SAM_17_03QT</strain>
    </source>
</reference>
<dbReference type="Proteomes" id="UP001140949">
    <property type="component" value="Unassembled WGS sequence"/>
</dbReference>
<comment type="caution">
    <text evidence="2">The sequence shown here is derived from an EMBL/GenBank/DDBJ whole genome shotgun (WGS) entry which is preliminary data.</text>
</comment>
<dbReference type="EMBL" id="JANAVB010035419">
    <property type="protein sequence ID" value="KAJ6805383.1"/>
    <property type="molecule type" value="Genomic_DNA"/>
</dbReference>
<feature type="region of interest" description="Disordered" evidence="1">
    <location>
        <begin position="1"/>
        <end position="27"/>
    </location>
</feature>
<evidence type="ECO:0000256" key="1">
    <source>
        <dbReference type="SAM" id="MobiDB-lite"/>
    </source>
</evidence>
<reference evidence="2" key="2">
    <citation type="submission" date="2023-04" db="EMBL/GenBank/DDBJ databases">
        <authorList>
            <person name="Bruccoleri R.E."/>
            <person name="Oakeley E.J."/>
            <person name="Faust A.-M."/>
            <person name="Dessus-Babus S."/>
            <person name="Altorfer M."/>
            <person name="Burckhardt D."/>
            <person name="Oertli M."/>
            <person name="Naumann U."/>
            <person name="Petersen F."/>
            <person name="Wong J."/>
        </authorList>
    </citation>
    <scope>NUCLEOTIDE SEQUENCE</scope>
    <source>
        <strain evidence="2">GSM-AAB239-AS_SAM_17_03QT</strain>
        <tissue evidence="2">Leaf</tissue>
    </source>
</reference>